<dbReference type="InterPro" id="IPR007400">
    <property type="entry name" value="PrpF-like"/>
</dbReference>
<dbReference type="EMBL" id="BMVB01000001">
    <property type="protein sequence ID" value="GHC32165.1"/>
    <property type="molecule type" value="Genomic_DNA"/>
</dbReference>
<dbReference type="SUPFAM" id="SSF54506">
    <property type="entry name" value="Diaminopimelate epimerase-like"/>
    <property type="match status" value="2"/>
</dbReference>
<accession>A0A918WBY2</accession>
<reference evidence="3" key="2">
    <citation type="submission" date="2020-09" db="EMBL/GenBank/DDBJ databases">
        <authorList>
            <person name="Sun Q."/>
            <person name="Ohkuma M."/>
        </authorList>
    </citation>
    <scope>NUCLEOTIDE SEQUENCE</scope>
    <source>
        <strain evidence="3">JCM 4633</strain>
    </source>
</reference>
<reference evidence="3" key="1">
    <citation type="journal article" date="2014" name="Int. J. Syst. Evol. Microbiol.">
        <title>Complete genome sequence of Corynebacterium casei LMG S-19264T (=DSM 44701T), isolated from a smear-ripened cheese.</title>
        <authorList>
            <consortium name="US DOE Joint Genome Institute (JGI-PGF)"/>
            <person name="Walter F."/>
            <person name="Albersmeier A."/>
            <person name="Kalinowski J."/>
            <person name="Ruckert C."/>
        </authorList>
    </citation>
    <scope>NUCLEOTIDE SEQUENCE</scope>
    <source>
        <strain evidence="3">JCM 4633</strain>
    </source>
</reference>
<dbReference type="GO" id="GO:0016853">
    <property type="term" value="F:isomerase activity"/>
    <property type="evidence" value="ECO:0007669"/>
    <property type="project" value="UniProtKB-KW"/>
</dbReference>
<dbReference type="Proteomes" id="UP000646244">
    <property type="component" value="Unassembled WGS sequence"/>
</dbReference>
<comment type="caution">
    <text evidence="3">The sequence shown here is derived from an EMBL/GenBank/DDBJ whole genome shotgun (WGS) entry which is preliminary data.</text>
</comment>
<proteinExistence type="inferred from homology"/>
<dbReference type="PANTHER" id="PTHR43709">
    <property type="entry name" value="ACONITATE ISOMERASE-RELATED"/>
    <property type="match status" value="1"/>
</dbReference>
<dbReference type="AlphaFoldDB" id="A0A918WBY2"/>
<evidence type="ECO:0000313" key="3">
    <source>
        <dbReference type="EMBL" id="GHC32165.1"/>
    </source>
</evidence>
<evidence type="ECO:0008006" key="5">
    <source>
        <dbReference type="Google" id="ProtNLM"/>
    </source>
</evidence>
<dbReference type="Gene3D" id="3.10.310.10">
    <property type="entry name" value="Diaminopimelate Epimerase, Chain A, domain 1"/>
    <property type="match status" value="1"/>
</dbReference>
<gene>
    <name evidence="3" type="ORF">GCM10010507_00400</name>
</gene>
<evidence type="ECO:0000256" key="2">
    <source>
        <dbReference type="ARBA" id="ARBA00023235"/>
    </source>
</evidence>
<evidence type="ECO:0000313" key="4">
    <source>
        <dbReference type="Proteomes" id="UP000646244"/>
    </source>
</evidence>
<name>A0A918WBY2_STRCJ</name>
<protein>
    <recommendedName>
        <fullName evidence="5">PrpF protein</fullName>
    </recommendedName>
</protein>
<evidence type="ECO:0000256" key="1">
    <source>
        <dbReference type="ARBA" id="ARBA00007673"/>
    </source>
</evidence>
<sequence>MACAARGARAHRRPGRLMTGHLAAAHGSPSTTLVLPAKNFTDGTRDPGLFLAELDHVRRMLLRAGLEDVTKIALIGPSSRPGHQLDYRFVQIVPGAEPAFELRGSCGHSILAACSVAGRSGELPPLHPGQRIRVNVLNNGDSVQCSVEESHPDRERLGASFLLRPPIPLDDLLLFGSPVTELPHRGGSVEVTGASMGNPYVFVRAADLGVRGPEELFAADDALFADLCDLRESAQDRLGWPSGVFPKIAALLPLGPGRLAARAVSVPSWHPTLALTGAVCLAAAARVPGSLPQQLAAAIPGTPDDATPGTLRIRTPGRWATVTARTAGAGPALTEVGVRGTTVTYLGPAPVTAPAPSGLRARRYA</sequence>
<comment type="similarity">
    <text evidence="1">Belongs to the PrpF family.</text>
</comment>
<organism evidence="3 4">
    <name type="scientific">Streptomyces cinnamoneus</name>
    <name type="common">Streptoverticillium cinnamoneum</name>
    <dbReference type="NCBI Taxonomy" id="53446"/>
    <lineage>
        <taxon>Bacteria</taxon>
        <taxon>Bacillati</taxon>
        <taxon>Actinomycetota</taxon>
        <taxon>Actinomycetes</taxon>
        <taxon>Kitasatosporales</taxon>
        <taxon>Streptomycetaceae</taxon>
        <taxon>Streptomyces</taxon>
        <taxon>Streptomyces cinnamoneus group</taxon>
    </lineage>
</organism>
<dbReference type="PANTHER" id="PTHR43709:SF2">
    <property type="entry name" value="DUF453 DOMAIN PROTEIN (AFU_ORTHOLOGUE AFUA_6G00360)"/>
    <property type="match status" value="1"/>
</dbReference>
<keyword evidence="2" id="KW-0413">Isomerase</keyword>